<dbReference type="AlphaFoldDB" id="A0A3Q9V2X9"/>
<evidence type="ECO:0000259" key="1">
    <source>
        <dbReference type="Pfam" id="PF13472"/>
    </source>
</evidence>
<sequence length="221" mass="23597">MAGLAAVIAALELTWPGNRAVNLVFHGHSVPAGYFATPLIDRRASYPHVVAGRLAERHPHAVLNAIVTAVGGEHSESGARRMGEVLGHRPDVVVLDYALNDRAIGLDRAGRAWESMIDRVLESGVVPVLVTPSPDLTADLADPADDLVRHAEQIRRLAERDGVLLADPFRIFCTMHEGGEPLTGVMSQVNHPNGRGHAIIAAEILALFAETEPAGEGSRSE</sequence>
<dbReference type="CDD" id="cd00229">
    <property type="entry name" value="SGNH_hydrolase"/>
    <property type="match status" value="1"/>
</dbReference>
<organism evidence="2 3">
    <name type="scientific">Rathayibacter festucae DSM 15932</name>
    <dbReference type="NCBI Taxonomy" id="1328866"/>
    <lineage>
        <taxon>Bacteria</taxon>
        <taxon>Bacillati</taxon>
        <taxon>Actinomycetota</taxon>
        <taxon>Actinomycetes</taxon>
        <taxon>Micrococcales</taxon>
        <taxon>Microbacteriaceae</taxon>
        <taxon>Rathayibacter</taxon>
    </lineage>
</organism>
<feature type="domain" description="SGNH hydrolase-type esterase" evidence="1">
    <location>
        <begin position="26"/>
        <end position="199"/>
    </location>
</feature>
<gene>
    <name evidence="2" type="ORF">C1I64_19575</name>
</gene>
<dbReference type="InterPro" id="IPR013830">
    <property type="entry name" value="SGNH_hydro"/>
</dbReference>
<dbReference type="RefSeq" id="WP_127888370.1">
    <property type="nucleotide sequence ID" value="NZ_CP028137.1"/>
</dbReference>
<protein>
    <submittedName>
        <fullName evidence="2">Lipase</fullName>
    </submittedName>
</protein>
<dbReference type="EMBL" id="CP028137">
    <property type="protein sequence ID" value="AZZ54016.1"/>
    <property type="molecule type" value="Genomic_DNA"/>
</dbReference>
<dbReference type="KEGG" id="rfs:C1I64_19575"/>
<name>A0A3Q9V2X9_9MICO</name>
<reference evidence="2 3" key="1">
    <citation type="submission" date="2018-03" db="EMBL/GenBank/DDBJ databases">
        <title>Bacteriophage NCPPB3778 and a type I-E CRISPR drive the evolution of the US Biological Select Agent, Rathayibacter toxicus.</title>
        <authorList>
            <person name="Davis E.W.II."/>
            <person name="Tabima J.F."/>
            <person name="Weisberg A.J."/>
            <person name="Dantas Lopes L."/>
            <person name="Wiseman M.S."/>
            <person name="Wiseman M.S."/>
            <person name="Pupko T."/>
            <person name="Belcher M.S."/>
            <person name="Sechler A.J."/>
            <person name="Tancos M.A."/>
            <person name="Schroeder B.K."/>
            <person name="Murray T.D."/>
            <person name="Luster D.G."/>
            <person name="Schneider W.L."/>
            <person name="Rogers E."/>
            <person name="Andreote F.D."/>
            <person name="Grunwald N.J."/>
            <person name="Putnam M.L."/>
            <person name="Chang J.H."/>
        </authorList>
    </citation>
    <scope>NUCLEOTIDE SEQUENCE [LARGE SCALE GENOMIC DNA]</scope>
    <source>
        <strain evidence="2 3">DSM 15932</strain>
    </source>
</reference>
<dbReference type="Proteomes" id="UP000285317">
    <property type="component" value="Chromosome"/>
</dbReference>
<accession>A0A3Q9V2X9</accession>
<evidence type="ECO:0000313" key="3">
    <source>
        <dbReference type="Proteomes" id="UP000285317"/>
    </source>
</evidence>
<dbReference type="SUPFAM" id="SSF52266">
    <property type="entry name" value="SGNH hydrolase"/>
    <property type="match status" value="1"/>
</dbReference>
<dbReference type="InterPro" id="IPR036514">
    <property type="entry name" value="SGNH_hydro_sf"/>
</dbReference>
<proteinExistence type="predicted"/>
<dbReference type="Pfam" id="PF13472">
    <property type="entry name" value="Lipase_GDSL_2"/>
    <property type="match status" value="1"/>
</dbReference>
<dbReference type="Gene3D" id="3.40.50.1110">
    <property type="entry name" value="SGNH hydrolase"/>
    <property type="match status" value="1"/>
</dbReference>
<evidence type="ECO:0000313" key="2">
    <source>
        <dbReference type="EMBL" id="AZZ54016.1"/>
    </source>
</evidence>